<dbReference type="GO" id="GO:0016787">
    <property type="term" value="F:hydrolase activity"/>
    <property type="evidence" value="ECO:0007669"/>
    <property type="project" value="UniProtKB-KW"/>
</dbReference>
<dbReference type="PANTHER" id="PTHR43736:SF1">
    <property type="entry name" value="DIHYDRONEOPTERIN TRIPHOSPHATE DIPHOSPHATASE"/>
    <property type="match status" value="1"/>
</dbReference>
<feature type="coiled-coil region" evidence="1">
    <location>
        <begin position="73"/>
        <end position="121"/>
    </location>
</feature>
<reference evidence="3 4" key="1">
    <citation type="journal article" date="2013" name="Chin. Sci. Bull.">
        <title>Genome survey uncovers the secrets of sex and lifestyle in caterpillar fungus.</title>
        <authorList>
            <person name="Hu X."/>
            <person name="Zhang Y."/>
            <person name="Xiao G."/>
            <person name="Zheng P."/>
            <person name="Xia Y."/>
            <person name="Zhang X."/>
            <person name="St Leger R.J."/>
            <person name="Liu X."/>
            <person name="Wang C."/>
        </authorList>
    </citation>
    <scope>NUCLEOTIDE SEQUENCE [LARGE SCALE GENOMIC DNA]</scope>
    <source>
        <strain evidence="4">Co18 / CGMCC 3.14243</strain>
        <tissue evidence="3">Fruit-body</tissue>
    </source>
</reference>
<dbReference type="SUPFAM" id="SSF55811">
    <property type="entry name" value="Nudix"/>
    <property type="match status" value="1"/>
</dbReference>
<dbReference type="Pfam" id="PF00293">
    <property type="entry name" value="NUDIX"/>
    <property type="match status" value="1"/>
</dbReference>
<dbReference type="AlphaFoldDB" id="T5ALW5"/>
<keyword evidence="1" id="KW-0175">Coiled coil</keyword>
<dbReference type="PANTHER" id="PTHR43736">
    <property type="entry name" value="ADP-RIBOSE PYROPHOSPHATASE"/>
    <property type="match status" value="1"/>
</dbReference>
<evidence type="ECO:0000313" key="4">
    <source>
        <dbReference type="Proteomes" id="UP000019374"/>
    </source>
</evidence>
<dbReference type="InterPro" id="IPR015797">
    <property type="entry name" value="NUDIX_hydrolase-like_dom_sf"/>
</dbReference>
<dbReference type="CDD" id="cd02883">
    <property type="entry name" value="NUDIX_Hydrolase"/>
    <property type="match status" value="1"/>
</dbReference>
<dbReference type="HOGENOM" id="CLU_983867_0_0_1"/>
<dbReference type="OrthoDB" id="276276at2759"/>
<name>T5ALW5_OPHSC</name>
<accession>T5ALW5</accession>
<organism evidence="3 4">
    <name type="scientific">Ophiocordyceps sinensis (strain Co18 / CGMCC 3.14243)</name>
    <name type="common">Yarsagumba caterpillar fungus</name>
    <name type="synonym">Hirsutella sinensis</name>
    <dbReference type="NCBI Taxonomy" id="911162"/>
    <lineage>
        <taxon>Eukaryota</taxon>
        <taxon>Fungi</taxon>
        <taxon>Dikarya</taxon>
        <taxon>Ascomycota</taxon>
        <taxon>Pezizomycotina</taxon>
        <taxon>Sordariomycetes</taxon>
        <taxon>Hypocreomycetidae</taxon>
        <taxon>Hypocreales</taxon>
        <taxon>Ophiocordycipitaceae</taxon>
        <taxon>Ophiocordyceps</taxon>
    </lineage>
</organism>
<keyword evidence="3" id="KW-0378">Hydrolase</keyword>
<evidence type="ECO:0000256" key="1">
    <source>
        <dbReference type="SAM" id="Coils"/>
    </source>
</evidence>
<proteinExistence type="predicted"/>
<evidence type="ECO:0000313" key="3">
    <source>
        <dbReference type="EMBL" id="EQL02823.1"/>
    </source>
</evidence>
<dbReference type="EMBL" id="KE652263">
    <property type="protein sequence ID" value="EQL02823.1"/>
    <property type="molecule type" value="Genomic_DNA"/>
</dbReference>
<gene>
    <name evidence="3" type="ORF">OCS_01461</name>
</gene>
<dbReference type="Proteomes" id="UP000019374">
    <property type="component" value="Unassembled WGS sequence"/>
</dbReference>
<dbReference type="eggNOG" id="ENOG502S8JU">
    <property type="taxonomic scope" value="Eukaryota"/>
</dbReference>
<feature type="domain" description="Nudix hydrolase" evidence="2">
    <location>
        <begin position="154"/>
        <end position="254"/>
    </location>
</feature>
<sequence length="283" mass="32598">MDSSGGQQSRAHLYREFTHRFEKARDEKNGLLRYMSQLSGQISHSRRILGERERERSTVAFRRPITTDGQQYLDWLEQDIRRLGRNIRQIEESKATVEVGIREAEADMVAARNHLDDELAKLDPYLPRHQLQAASVKHTVPKNGRRGEEREARKFIKIPGGAVDRDDPTILHGAARELREEAGLVAVRFRQLAAEGEGEDLAVFSNRNGTRWFCRFAFHVDVESCQDVRLDPAEHQAFVWASEEEVRDQTMDGRDLPITYKSMRALILEAFKSRRARNEACSL</sequence>
<dbReference type="InterPro" id="IPR000086">
    <property type="entry name" value="NUDIX_hydrolase_dom"/>
</dbReference>
<protein>
    <submittedName>
        <fullName evidence="3">NUDIX hydrolase domain-like protein</fullName>
    </submittedName>
</protein>
<evidence type="ECO:0000259" key="2">
    <source>
        <dbReference type="Pfam" id="PF00293"/>
    </source>
</evidence>
<dbReference type="Gene3D" id="3.90.79.10">
    <property type="entry name" value="Nucleoside Triphosphate Pyrophosphohydrolase"/>
    <property type="match status" value="1"/>
</dbReference>